<sequence>MKALGLQYRFHDTKASYVTAVARVATAAVTQQLARHRSYETTKRYLPVADEAARNAVEAIPMKVFANAAASPSRKQESQTDGAAAPKATQDAGKEKALEPLGSKAFSVLPELVGATGFEPATPRPPV</sequence>
<dbReference type="Gene3D" id="1.10.443.10">
    <property type="entry name" value="Intergrase catalytic core"/>
    <property type="match status" value="1"/>
</dbReference>
<accession>G7Z490</accession>
<dbReference type="GO" id="GO:0006310">
    <property type="term" value="P:DNA recombination"/>
    <property type="evidence" value="ECO:0007669"/>
    <property type="project" value="UniProtKB-KW"/>
</dbReference>
<dbReference type="GO" id="GO:0015074">
    <property type="term" value="P:DNA integration"/>
    <property type="evidence" value="ECO:0007669"/>
    <property type="project" value="InterPro"/>
</dbReference>
<evidence type="ECO:0000256" key="2">
    <source>
        <dbReference type="SAM" id="MobiDB-lite"/>
    </source>
</evidence>
<dbReference type="Proteomes" id="UP000005667">
    <property type="component" value="Chromosome"/>
</dbReference>
<keyword evidence="1" id="KW-0233">DNA recombination</keyword>
<dbReference type="AlphaFoldDB" id="G7Z490"/>
<keyword evidence="4" id="KW-1185">Reference proteome</keyword>
<dbReference type="HOGENOM" id="CLU_1966044_0_0_5"/>
<protein>
    <submittedName>
        <fullName evidence="3">Uncharacterized protein</fullName>
    </submittedName>
</protein>
<reference evidence="4" key="1">
    <citation type="journal article" date="2011" name="PLoS Genet.">
        <title>Azospirillum genomes reveal transition of bacteria from aquatic to terrestrial environments.</title>
        <authorList>
            <person name="Wisniewski-Dye F."/>
            <person name="Borziak K."/>
            <person name="Khalsa-Moyers G."/>
            <person name="Alexandre G."/>
            <person name="Sukharnikov L.O."/>
            <person name="Wuichet K."/>
            <person name="Hurst G.B."/>
            <person name="McDonald W.H."/>
            <person name="Robertson J.S."/>
            <person name="Barbe V."/>
            <person name="Calteau A."/>
            <person name="Rouy Z."/>
            <person name="Mangenot S."/>
            <person name="Prigent-Combaret C."/>
            <person name="Normand P."/>
            <person name="Boyer M."/>
            <person name="Siguier P."/>
            <person name="Dessaux Y."/>
            <person name="Elmerich C."/>
            <person name="Condemine G."/>
            <person name="Krishnen G."/>
            <person name="Kennedy I."/>
            <person name="Paterson A.H."/>
            <person name="Gonzalez V."/>
            <person name="Mavingui P."/>
            <person name="Zhulin I.B."/>
        </authorList>
    </citation>
    <scope>NUCLEOTIDE SEQUENCE [LARGE SCALE GENOMIC DNA]</scope>
    <source>
        <strain evidence="4">4B</strain>
    </source>
</reference>
<dbReference type="GO" id="GO:0003677">
    <property type="term" value="F:DNA binding"/>
    <property type="evidence" value="ECO:0007669"/>
    <property type="project" value="InterPro"/>
</dbReference>
<proteinExistence type="predicted"/>
<evidence type="ECO:0000313" key="4">
    <source>
        <dbReference type="Proteomes" id="UP000005667"/>
    </source>
</evidence>
<dbReference type="InterPro" id="IPR013762">
    <property type="entry name" value="Integrase-like_cat_sf"/>
</dbReference>
<dbReference type="STRING" id="862719.AZOLI_0883"/>
<feature type="region of interest" description="Disordered" evidence="2">
    <location>
        <begin position="68"/>
        <end position="99"/>
    </location>
</feature>
<dbReference type="KEGG" id="ali:AZOLI_0883"/>
<dbReference type="SUPFAM" id="SSF56349">
    <property type="entry name" value="DNA breaking-rejoining enzymes"/>
    <property type="match status" value="1"/>
</dbReference>
<dbReference type="EMBL" id="FQ311868">
    <property type="protein sequence ID" value="CBS86226.1"/>
    <property type="molecule type" value="Genomic_DNA"/>
</dbReference>
<gene>
    <name evidence="3" type="ordered locus">AZOLI_0883</name>
</gene>
<dbReference type="InterPro" id="IPR011010">
    <property type="entry name" value="DNA_brk_join_enz"/>
</dbReference>
<evidence type="ECO:0000256" key="1">
    <source>
        <dbReference type="ARBA" id="ARBA00023172"/>
    </source>
</evidence>
<organism evidence="3 4">
    <name type="scientific">Azospirillum lipoferum (strain 4B)</name>
    <dbReference type="NCBI Taxonomy" id="862719"/>
    <lineage>
        <taxon>Bacteria</taxon>
        <taxon>Pseudomonadati</taxon>
        <taxon>Pseudomonadota</taxon>
        <taxon>Alphaproteobacteria</taxon>
        <taxon>Rhodospirillales</taxon>
        <taxon>Azospirillaceae</taxon>
        <taxon>Azospirillum</taxon>
    </lineage>
</organism>
<name>G7Z490_AZOL4</name>
<evidence type="ECO:0000313" key="3">
    <source>
        <dbReference type="EMBL" id="CBS86226.1"/>
    </source>
</evidence>